<evidence type="ECO:0000313" key="2">
    <source>
        <dbReference type="EMBL" id="OJJ71532.1"/>
    </source>
</evidence>
<dbReference type="EMBL" id="KV878684">
    <property type="protein sequence ID" value="OJJ71532.1"/>
    <property type="molecule type" value="Genomic_DNA"/>
</dbReference>
<accession>A0A1L9UIT5</accession>
<dbReference type="VEuPathDB" id="FungiDB:ASPBRDRAFT_567465"/>
<dbReference type="RefSeq" id="XP_067478780.1">
    <property type="nucleotide sequence ID" value="XM_067627616.1"/>
</dbReference>
<evidence type="ECO:0000256" key="1">
    <source>
        <dbReference type="SAM" id="Phobius"/>
    </source>
</evidence>
<protein>
    <submittedName>
        <fullName evidence="2">Uncharacterized protein</fullName>
    </submittedName>
</protein>
<name>A0A1L9UIT5_ASPBC</name>
<gene>
    <name evidence="2" type="ORF">ASPBRDRAFT_567465</name>
</gene>
<organism evidence="2 3">
    <name type="scientific">Aspergillus brasiliensis (strain CBS 101740 / IMI 381727 / IBT 21946)</name>
    <dbReference type="NCBI Taxonomy" id="767769"/>
    <lineage>
        <taxon>Eukaryota</taxon>
        <taxon>Fungi</taxon>
        <taxon>Dikarya</taxon>
        <taxon>Ascomycota</taxon>
        <taxon>Pezizomycotina</taxon>
        <taxon>Eurotiomycetes</taxon>
        <taxon>Eurotiomycetidae</taxon>
        <taxon>Eurotiales</taxon>
        <taxon>Aspergillaceae</taxon>
        <taxon>Aspergillus</taxon>
        <taxon>Aspergillus subgen. Circumdati</taxon>
    </lineage>
</organism>
<keyword evidence="3" id="KW-1185">Reference proteome</keyword>
<keyword evidence="1" id="KW-0472">Membrane</keyword>
<sequence>MHMRWSWLALYDLRLMIFPGSKIARLGEGFSFWISNHLPFSEIWLGFFFIVWLLLRHYFLMYSVVWVVIHPETNLVVLYSAGVLRRKHQT</sequence>
<keyword evidence="1" id="KW-1133">Transmembrane helix</keyword>
<keyword evidence="1" id="KW-0812">Transmembrane</keyword>
<feature type="transmembrane region" description="Helical" evidence="1">
    <location>
        <begin position="43"/>
        <end position="69"/>
    </location>
</feature>
<evidence type="ECO:0000313" key="3">
    <source>
        <dbReference type="Proteomes" id="UP000184499"/>
    </source>
</evidence>
<dbReference type="GeneID" id="93580104"/>
<reference evidence="3" key="1">
    <citation type="journal article" date="2017" name="Genome Biol.">
        <title>Comparative genomics reveals high biological diversity and specific adaptations in the industrially and medically important fungal genus Aspergillus.</title>
        <authorList>
            <person name="de Vries R.P."/>
            <person name="Riley R."/>
            <person name="Wiebenga A."/>
            <person name="Aguilar-Osorio G."/>
            <person name="Amillis S."/>
            <person name="Uchima C.A."/>
            <person name="Anderluh G."/>
            <person name="Asadollahi M."/>
            <person name="Askin M."/>
            <person name="Barry K."/>
            <person name="Battaglia E."/>
            <person name="Bayram O."/>
            <person name="Benocci T."/>
            <person name="Braus-Stromeyer S.A."/>
            <person name="Caldana C."/>
            <person name="Canovas D."/>
            <person name="Cerqueira G.C."/>
            <person name="Chen F."/>
            <person name="Chen W."/>
            <person name="Choi C."/>
            <person name="Clum A."/>
            <person name="Dos Santos R.A."/>
            <person name="Damasio A.R."/>
            <person name="Diallinas G."/>
            <person name="Emri T."/>
            <person name="Fekete E."/>
            <person name="Flipphi M."/>
            <person name="Freyberg S."/>
            <person name="Gallo A."/>
            <person name="Gournas C."/>
            <person name="Habgood R."/>
            <person name="Hainaut M."/>
            <person name="Harispe M.L."/>
            <person name="Henrissat B."/>
            <person name="Hilden K.S."/>
            <person name="Hope R."/>
            <person name="Hossain A."/>
            <person name="Karabika E."/>
            <person name="Karaffa L."/>
            <person name="Karanyi Z."/>
            <person name="Krasevec N."/>
            <person name="Kuo A."/>
            <person name="Kusch H."/>
            <person name="LaButti K."/>
            <person name="Lagendijk E.L."/>
            <person name="Lapidus A."/>
            <person name="Levasseur A."/>
            <person name="Lindquist E."/>
            <person name="Lipzen A."/>
            <person name="Logrieco A.F."/>
            <person name="MacCabe A."/>
            <person name="Maekelae M.R."/>
            <person name="Malavazi I."/>
            <person name="Melin P."/>
            <person name="Meyer V."/>
            <person name="Mielnichuk N."/>
            <person name="Miskei M."/>
            <person name="Molnar A.P."/>
            <person name="Mule G."/>
            <person name="Ngan C.Y."/>
            <person name="Orejas M."/>
            <person name="Orosz E."/>
            <person name="Ouedraogo J.P."/>
            <person name="Overkamp K.M."/>
            <person name="Park H.-S."/>
            <person name="Perrone G."/>
            <person name="Piumi F."/>
            <person name="Punt P.J."/>
            <person name="Ram A.F."/>
            <person name="Ramon A."/>
            <person name="Rauscher S."/>
            <person name="Record E."/>
            <person name="Riano-Pachon D.M."/>
            <person name="Robert V."/>
            <person name="Roehrig J."/>
            <person name="Ruller R."/>
            <person name="Salamov A."/>
            <person name="Salih N.S."/>
            <person name="Samson R.A."/>
            <person name="Sandor E."/>
            <person name="Sanguinetti M."/>
            <person name="Schuetze T."/>
            <person name="Sepcic K."/>
            <person name="Shelest E."/>
            <person name="Sherlock G."/>
            <person name="Sophianopoulou V."/>
            <person name="Squina F.M."/>
            <person name="Sun H."/>
            <person name="Susca A."/>
            <person name="Todd R.B."/>
            <person name="Tsang A."/>
            <person name="Unkles S.E."/>
            <person name="van de Wiele N."/>
            <person name="van Rossen-Uffink D."/>
            <person name="Oliveira J.V."/>
            <person name="Vesth T.C."/>
            <person name="Visser J."/>
            <person name="Yu J.-H."/>
            <person name="Zhou M."/>
            <person name="Andersen M.R."/>
            <person name="Archer D.B."/>
            <person name="Baker S.E."/>
            <person name="Benoit I."/>
            <person name="Brakhage A.A."/>
            <person name="Braus G.H."/>
            <person name="Fischer R."/>
            <person name="Frisvad J.C."/>
            <person name="Goldman G.H."/>
            <person name="Houbraken J."/>
            <person name="Oakley B."/>
            <person name="Pocsi I."/>
            <person name="Scazzocchio C."/>
            <person name="Seiboth B."/>
            <person name="vanKuyk P.A."/>
            <person name="Wortman J."/>
            <person name="Dyer P.S."/>
            <person name="Grigoriev I.V."/>
        </authorList>
    </citation>
    <scope>NUCLEOTIDE SEQUENCE [LARGE SCALE GENOMIC DNA]</scope>
    <source>
        <strain evidence="3">CBS 101740 / IMI 381727 / IBT 21946</strain>
    </source>
</reference>
<dbReference type="Proteomes" id="UP000184499">
    <property type="component" value="Unassembled WGS sequence"/>
</dbReference>
<proteinExistence type="predicted"/>
<dbReference type="AlphaFoldDB" id="A0A1L9UIT5"/>